<dbReference type="InterPro" id="IPR023214">
    <property type="entry name" value="HAD_sf"/>
</dbReference>
<dbReference type="EMBL" id="FMXO01000018">
    <property type="protein sequence ID" value="SDB57395.1"/>
    <property type="molecule type" value="Genomic_DNA"/>
</dbReference>
<dbReference type="PANTHER" id="PTHR46193">
    <property type="entry name" value="6-PHOSPHOGLUCONATE PHOSPHATASE"/>
    <property type="match status" value="1"/>
</dbReference>
<dbReference type="SFLD" id="SFLDG01135">
    <property type="entry name" value="C1.5.6:_HAD__Beta-PGM__Phospha"/>
    <property type="match status" value="1"/>
</dbReference>
<dbReference type="Gene3D" id="3.40.50.1000">
    <property type="entry name" value="HAD superfamily/HAD-like"/>
    <property type="match status" value="1"/>
</dbReference>
<keyword evidence="3" id="KW-0597">Phosphoprotein</keyword>
<dbReference type="OrthoDB" id="414934at2"/>
<dbReference type="Pfam" id="PF00702">
    <property type="entry name" value="Hydrolase"/>
    <property type="match status" value="1"/>
</dbReference>
<accession>A0A1G6EK95</accession>
<sequence>MTQTRTDSHLLSKSLYDAVIFDMDGVVTDTASLHGKAWKEMFDQFLEYHARQTGRQQAPFDLGHDYLQYVDGKPRFDGVRSFLASRGIALPEGSLEAPPGVDSVHALGNKKNALFGKMLEDEGAVAYPGTVQLIQKLHQAGMKTAIISSSKNAEKILRSAKVLDLFEAKVDGVDSLRLGIPGKPAPEIFLQAARELGAEPKRAVVVEDAISGVQAGEAGGFGLVVGVNRGSDPEDLRNNGAHIVVSDLSELDVSAT</sequence>
<protein>
    <recommendedName>
        <fullName evidence="10">Beta-phosphoglucomutase</fullName>
        <ecNumber evidence="9">5.4.2.6</ecNumber>
    </recommendedName>
</protein>
<dbReference type="SUPFAM" id="SSF56784">
    <property type="entry name" value="HAD-like"/>
    <property type="match status" value="1"/>
</dbReference>
<comment type="catalytic activity">
    <reaction evidence="8">
        <text>beta-D-glucose 1-phosphate = beta-D-glucose 6-phosphate</text>
        <dbReference type="Rhea" id="RHEA:20113"/>
        <dbReference type="ChEBI" id="CHEBI:57684"/>
        <dbReference type="ChEBI" id="CHEBI:58247"/>
        <dbReference type="EC" id="5.4.2.6"/>
    </reaction>
</comment>
<dbReference type="Gene3D" id="1.10.150.240">
    <property type="entry name" value="Putative phosphatase, domain 2"/>
    <property type="match status" value="1"/>
</dbReference>
<evidence type="ECO:0000256" key="9">
    <source>
        <dbReference type="ARBA" id="ARBA00044968"/>
    </source>
</evidence>
<evidence type="ECO:0000256" key="8">
    <source>
        <dbReference type="ARBA" id="ARBA00044926"/>
    </source>
</evidence>
<dbReference type="STRING" id="617002.SAMN05660653_02891"/>
<dbReference type="RefSeq" id="WP_092123302.1">
    <property type="nucleotide sequence ID" value="NZ_FMXO01000018.1"/>
</dbReference>
<evidence type="ECO:0000256" key="6">
    <source>
        <dbReference type="ARBA" id="ARBA00023235"/>
    </source>
</evidence>
<keyword evidence="4" id="KW-0479">Metal-binding</keyword>
<organism evidence="11 12">
    <name type="scientific">Desulfonatronum thiosulfatophilum</name>
    <dbReference type="NCBI Taxonomy" id="617002"/>
    <lineage>
        <taxon>Bacteria</taxon>
        <taxon>Pseudomonadati</taxon>
        <taxon>Thermodesulfobacteriota</taxon>
        <taxon>Desulfovibrionia</taxon>
        <taxon>Desulfovibrionales</taxon>
        <taxon>Desulfonatronaceae</taxon>
        <taxon>Desulfonatronum</taxon>
    </lineage>
</organism>
<evidence type="ECO:0000256" key="3">
    <source>
        <dbReference type="ARBA" id="ARBA00022553"/>
    </source>
</evidence>
<dbReference type="NCBIfam" id="TIGR02009">
    <property type="entry name" value="PGMB-YQAB-SF"/>
    <property type="match status" value="1"/>
</dbReference>
<dbReference type="SFLD" id="SFLDG01129">
    <property type="entry name" value="C1.5:_HAD__Beta-PGM__Phosphata"/>
    <property type="match status" value="1"/>
</dbReference>
<dbReference type="Proteomes" id="UP000198771">
    <property type="component" value="Unassembled WGS sequence"/>
</dbReference>
<dbReference type="NCBIfam" id="TIGR01509">
    <property type="entry name" value="HAD-SF-IA-v3"/>
    <property type="match status" value="1"/>
</dbReference>
<comment type="similarity">
    <text evidence="2">Belongs to the HAD-like hydrolase superfamily. CbbY/CbbZ/Gph/YieH family.</text>
</comment>
<dbReference type="InterPro" id="IPR023198">
    <property type="entry name" value="PGP-like_dom2"/>
</dbReference>
<dbReference type="GO" id="GO:0016787">
    <property type="term" value="F:hydrolase activity"/>
    <property type="evidence" value="ECO:0007669"/>
    <property type="project" value="UniProtKB-KW"/>
</dbReference>
<evidence type="ECO:0000256" key="7">
    <source>
        <dbReference type="ARBA" id="ARBA00023277"/>
    </source>
</evidence>
<proteinExistence type="inferred from homology"/>
<comment type="cofactor">
    <cofactor evidence="1">
        <name>Mg(2+)</name>
        <dbReference type="ChEBI" id="CHEBI:18420"/>
    </cofactor>
</comment>
<dbReference type="GO" id="GO:0008801">
    <property type="term" value="F:beta-phosphoglucomutase activity"/>
    <property type="evidence" value="ECO:0007669"/>
    <property type="project" value="UniProtKB-EC"/>
</dbReference>
<evidence type="ECO:0000256" key="1">
    <source>
        <dbReference type="ARBA" id="ARBA00001946"/>
    </source>
</evidence>
<evidence type="ECO:0000256" key="5">
    <source>
        <dbReference type="ARBA" id="ARBA00022842"/>
    </source>
</evidence>
<dbReference type="SFLD" id="SFLDS00003">
    <property type="entry name" value="Haloacid_Dehalogenase"/>
    <property type="match status" value="1"/>
</dbReference>
<evidence type="ECO:0000313" key="11">
    <source>
        <dbReference type="EMBL" id="SDB57395.1"/>
    </source>
</evidence>
<dbReference type="InterPro" id="IPR036412">
    <property type="entry name" value="HAD-like_sf"/>
</dbReference>
<reference evidence="11 12" key="1">
    <citation type="submission" date="2016-10" db="EMBL/GenBank/DDBJ databases">
        <authorList>
            <person name="de Groot N.N."/>
        </authorList>
    </citation>
    <scope>NUCLEOTIDE SEQUENCE [LARGE SCALE GENOMIC DNA]</scope>
    <source>
        <strain evidence="11 12">ASO4-2</strain>
    </source>
</reference>
<dbReference type="EC" id="5.4.2.6" evidence="9"/>
<dbReference type="InterPro" id="IPR006439">
    <property type="entry name" value="HAD-SF_hydro_IA"/>
</dbReference>
<keyword evidence="11" id="KW-0378">Hydrolase</keyword>
<dbReference type="AlphaFoldDB" id="A0A1G6EK95"/>
<dbReference type="InterPro" id="IPR051600">
    <property type="entry name" value="Beta-PGM-like"/>
</dbReference>
<name>A0A1G6EK95_9BACT</name>
<dbReference type="InterPro" id="IPR010976">
    <property type="entry name" value="B-phosphoglucomutase_hydrolase"/>
</dbReference>
<keyword evidence="5" id="KW-0460">Magnesium</keyword>
<keyword evidence="12" id="KW-1185">Reference proteome</keyword>
<dbReference type="PANTHER" id="PTHR46193:SF18">
    <property type="entry name" value="HEXITOL PHOSPHATASE B"/>
    <property type="match status" value="1"/>
</dbReference>
<evidence type="ECO:0000313" key="12">
    <source>
        <dbReference type="Proteomes" id="UP000198771"/>
    </source>
</evidence>
<gene>
    <name evidence="11" type="ORF">SAMN05660653_02891</name>
</gene>
<dbReference type="GO" id="GO:0046872">
    <property type="term" value="F:metal ion binding"/>
    <property type="evidence" value="ECO:0007669"/>
    <property type="project" value="UniProtKB-KW"/>
</dbReference>
<keyword evidence="6" id="KW-0413">Isomerase</keyword>
<evidence type="ECO:0000256" key="10">
    <source>
        <dbReference type="ARBA" id="ARBA00044991"/>
    </source>
</evidence>
<keyword evidence="7" id="KW-0119">Carbohydrate metabolism</keyword>
<evidence type="ECO:0000256" key="2">
    <source>
        <dbReference type="ARBA" id="ARBA00006171"/>
    </source>
</evidence>
<evidence type="ECO:0000256" key="4">
    <source>
        <dbReference type="ARBA" id="ARBA00022723"/>
    </source>
</evidence>